<name>A0A6G1CK58_9ORYZ</name>
<evidence type="ECO:0000313" key="2">
    <source>
        <dbReference type="Proteomes" id="UP000479710"/>
    </source>
</evidence>
<sequence length="104" mass="11270">MNSGCVAIAKVLLNQSDNPEKLAEFCAGRLLSCAQQARNPHAGGGITGDGEEESQMCRRLVPEASLMEMRGGLVDEPWLGLQLVKIVREVRRAQPKPSARESNP</sequence>
<comment type="caution">
    <text evidence="1">The sequence shown here is derived from an EMBL/GenBank/DDBJ whole genome shotgun (WGS) entry which is preliminary data.</text>
</comment>
<protein>
    <submittedName>
        <fullName evidence="1">Uncharacterized protein</fullName>
    </submittedName>
</protein>
<dbReference type="AlphaFoldDB" id="A0A6G1CK58"/>
<proteinExistence type="predicted"/>
<dbReference type="Proteomes" id="UP000479710">
    <property type="component" value="Unassembled WGS sequence"/>
</dbReference>
<keyword evidence="2" id="KW-1185">Reference proteome</keyword>
<gene>
    <name evidence="1" type="ORF">E2562_026245</name>
</gene>
<accession>A0A6G1CK58</accession>
<organism evidence="1 2">
    <name type="scientific">Oryza meyeriana var. granulata</name>
    <dbReference type="NCBI Taxonomy" id="110450"/>
    <lineage>
        <taxon>Eukaryota</taxon>
        <taxon>Viridiplantae</taxon>
        <taxon>Streptophyta</taxon>
        <taxon>Embryophyta</taxon>
        <taxon>Tracheophyta</taxon>
        <taxon>Spermatophyta</taxon>
        <taxon>Magnoliopsida</taxon>
        <taxon>Liliopsida</taxon>
        <taxon>Poales</taxon>
        <taxon>Poaceae</taxon>
        <taxon>BOP clade</taxon>
        <taxon>Oryzoideae</taxon>
        <taxon>Oryzeae</taxon>
        <taxon>Oryzinae</taxon>
        <taxon>Oryza</taxon>
        <taxon>Oryza meyeriana</taxon>
    </lineage>
</organism>
<evidence type="ECO:0000313" key="1">
    <source>
        <dbReference type="EMBL" id="KAF0900003.1"/>
    </source>
</evidence>
<reference evidence="1 2" key="1">
    <citation type="submission" date="2019-11" db="EMBL/GenBank/DDBJ databases">
        <title>Whole genome sequence of Oryza granulata.</title>
        <authorList>
            <person name="Li W."/>
        </authorList>
    </citation>
    <scope>NUCLEOTIDE SEQUENCE [LARGE SCALE GENOMIC DNA]</scope>
    <source>
        <strain evidence="2">cv. Menghai</strain>
        <tissue evidence="1">Leaf</tissue>
    </source>
</reference>
<dbReference type="EMBL" id="SPHZ02000009">
    <property type="protein sequence ID" value="KAF0900003.1"/>
    <property type="molecule type" value="Genomic_DNA"/>
</dbReference>